<comment type="caution">
    <text evidence="1">The sequence shown here is derived from an EMBL/GenBank/DDBJ whole genome shotgun (WGS) entry which is preliminary data.</text>
</comment>
<name>A0AA37ULF9_9MICO</name>
<accession>A0AA37ULF9</accession>
<gene>
    <name evidence="1" type="ORF">GCM10025874_04090</name>
</gene>
<dbReference type="AlphaFoldDB" id="A0AA37ULF9"/>
<sequence length="128" mass="14930">MDHETVPEFITQGRAELPLLNATSGTIELTGSTYLYLVRRVLNPMLEHINRARSIDEEELLSPFMDADIPTKSIQARKGETTEDYFDREVVEHWKLHVEPAVTDYVEAHLRSERKRTRISRKIKKKPK</sequence>
<keyword evidence="2" id="KW-1185">Reference proteome</keyword>
<dbReference type="RefSeq" id="WP_284229506.1">
    <property type="nucleotide sequence ID" value="NZ_BSUL01000001.1"/>
</dbReference>
<protein>
    <submittedName>
        <fullName evidence="1">Uncharacterized protein</fullName>
    </submittedName>
</protein>
<organism evidence="1 2">
    <name type="scientific">Arenivirga flava</name>
    <dbReference type="NCBI Taxonomy" id="1930060"/>
    <lineage>
        <taxon>Bacteria</taxon>
        <taxon>Bacillati</taxon>
        <taxon>Actinomycetota</taxon>
        <taxon>Actinomycetes</taxon>
        <taxon>Micrococcales</taxon>
        <taxon>Microbacteriaceae</taxon>
        <taxon>Arenivirga</taxon>
    </lineage>
</organism>
<evidence type="ECO:0000313" key="2">
    <source>
        <dbReference type="Proteomes" id="UP001157160"/>
    </source>
</evidence>
<reference evidence="1 2" key="1">
    <citation type="journal article" date="2014" name="Int. J. Syst. Evol. Microbiol.">
        <title>Complete genome sequence of Corynebacterium casei LMG S-19264T (=DSM 44701T), isolated from a smear-ripened cheese.</title>
        <authorList>
            <consortium name="US DOE Joint Genome Institute (JGI-PGF)"/>
            <person name="Walter F."/>
            <person name="Albersmeier A."/>
            <person name="Kalinowski J."/>
            <person name="Ruckert C."/>
        </authorList>
    </citation>
    <scope>NUCLEOTIDE SEQUENCE [LARGE SCALE GENOMIC DNA]</scope>
    <source>
        <strain evidence="1 2">NBRC 112289</strain>
    </source>
</reference>
<proteinExistence type="predicted"/>
<evidence type="ECO:0000313" key="1">
    <source>
        <dbReference type="EMBL" id="GMA27156.1"/>
    </source>
</evidence>
<dbReference type="EMBL" id="BSUL01000001">
    <property type="protein sequence ID" value="GMA27156.1"/>
    <property type="molecule type" value="Genomic_DNA"/>
</dbReference>
<dbReference type="Proteomes" id="UP001157160">
    <property type="component" value="Unassembled WGS sequence"/>
</dbReference>